<evidence type="ECO:0000313" key="3">
    <source>
        <dbReference type="Proteomes" id="UP000295717"/>
    </source>
</evidence>
<keyword evidence="1" id="KW-1133">Transmembrane helix</keyword>
<dbReference type="Proteomes" id="UP000295717">
    <property type="component" value="Unassembled WGS sequence"/>
</dbReference>
<keyword evidence="1" id="KW-0472">Membrane</keyword>
<dbReference type="SUPFAM" id="SSF140736">
    <property type="entry name" value="Rv1873-like"/>
    <property type="match status" value="1"/>
</dbReference>
<dbReference type="OrthoDB" id="9801870at2"/>
<comment type="caution">
    <text evidence="2">The sequence shown here is derived from an EMBL/GenBank/DDBJ whole genome shotgun (WGS) entry which is preliminary data.</text>
</comment>
<dbReference type="EMBL" id="SMAO01000001">
    <property type="protein sequence ID" value="TCT24305.1"/>
    <property type="molecule type" value="Genomic_DNA"/>
</dbReference>
<evidence type="ECO:0000313" key="2">
    <source>
        <dbReference type="EMBL" id="TCT24305.1"/>
    </source>
</evidence>
<feature type="transmembrane region" description="Helical" evidence="1">
    <location>
        <begin position="37"/>
        <end position="53"/>
    </location>
</feature>
<keyword evidence="3" id="KW-1185">Reference proteome</keyword>
<reference evidence="2 3" key="1">
    <citation type="submission" date="2019-03" db="EMBL/GenBank/DDBJ databases">
        <title>Genomic Encyclopedia of Type Strains, Phase IV (KMG-IV): sequencing the most valuable type-strain genomes for metagenomic binning, comparative biology and taxonomic classification.</title>
        <authorList>
            <person name="Goeker M."/>
        </authorList>
    </citation>
    <scope>NUCLEOTIDE SEQUENCE [LARGE SCALE GENOMIC DNA]</scope>
    <source>
        <strain evidence="2 3">DSM 13587</strain>
    </source>
</reference>
<proteinExistence type="predicted"/>
<dbReference type="InterPro" id="IPR014937">
    <property type="entry name" value="DUF1810"/>
</dbReference>
<evidence type="ECO:0000256" key="1">
    <source>
        <dbReference type="SAM" id="Phobius"/>
    </source>
</evidence>
<dbReference type="InterPro" id="IPR036287">
    <property type="entry name" value="Rv1873-like_sf"/>
</dbReference>
<dbReference type="AlphaFoldDB" id="A0A4R3N5J1"/>
<dbReference type="Gene3D" id="1.25.40.380">
    <property type="entry name" value="Protein of unknown function DUF1810"/>
    <property type="match status" value="1"/>
</dbReference>
<gene>
    <name evidence="2" type="ORF">EDC35_101627</name>
</gene>
<keyword evidence="1" id="KW-0812">Transmembrane</keyword>
<dbReference type="PIRSF" id="PIRSF008546">
    <property type="entry name" value="UCP008546"/>
    <property type="match status" value="1"/>
</dbReference>
<name>A0A4R3N5J1_9GAMM</name>
<accession>A0A4R3N5J1</accession>
<sequence>MTDSTDPHDLNRFVAAQRDAYDQALAELRAGRKRSHWMWYIFPQIAGLGFSALSRRYAIRDRAEAEAYLRHPLLGSRLRECAEVVLAIEGRSAREILGAPDDSKLRSCATLFAGVLAPGSVFHRLLDRYFDGQPDPRTECRLSQGPGEASSSG</sequence>
<protein>
    <submittedName>
        <fullName evidence="2">Uncharacterized protein (DUF1810 family)</fullName>
    </submittedName>
</protein>
<dbReference type="Pfam" id="PF08837">
    <property type="entry name" value="DUF1810"/>
    <property type="match status" value="1"/>
</dbReference>
<organism evidence="2 3">
    <name type="scientific">Thiobaca trueperi</name>
    <dbReference type="NCBI Taxonomy" id="127458"/>
    <lineage>
        <taxon>Bacteria</taxon>
        <taxon>Pseudomonadati</taxon>
        <taxon>Pseudomonadota</taxon>
        <taxon>Gammaproteobacteria</taxon>
        <taxon>Chromatiales</taxon>
        <taxon>Chromatiaceae</taxon>
        <taxon>Thiobaca</taxon>
    </lineage>
</organism>
<dbReference type="RefSeq" id="WP_132975579.1">
    <property type="nucleotide sequence ID" value="NZ_SMAO01000001.1"/>
</dbReference>